<evidence type="ECO:0000313" key="1">
    <source>
        <dbReference type="EMBL" id="MFD2066733.1"/>
    </source>
</evidence>
<dbReference type="RefSeq" id="WP_229960640.1">
    <property type="nucleotide sequence ID" value="NZ_JAJJWI010000008.1"/>
</dbReference>
<name>A0ABW4WX12_9BACT</name>
<sequence length="64" mass="7482">MNAFATAGLGFNYKISSRFNGYVTYYFYKDNLTGSNSFYYDWEQSGNKIRRFIKSFGLGINYTL</sequence>
<evidence type="ECO:0000313" key="2">
    <source>
        <dbReference type="Proteomes" id="UP001597369"/>
    </source>
</evidence>
<protein>
    <recommendedName>
        <fullName evidence="3">Outer membrane protein beta-barrel domain-containing protein</fullName>
    </recommendedName>
</protein>
<keyword evidence="2" id="KW-1185">Reference proteome</keyword>
<proteinExistence type="predicted"/>
<accession>A0ABW4WX12</accession>
<reference evidence="2" key="1">
    <citation type="journal article" date="2019" name="Int. J. Syst. Evol. Microbiol.">
        <title>The Global Catalogue of Microorganisms (GCM) 10K type strain sequencing project: providing services to taxonomists for standard genome sequencing and annotation.</title>
        <authorList>
            <consortium name="The Broad Institute Genomics Platform"/>
            <consortium name="The Broad Institute Genome Sequencing Center for Infectious Disease"/>
            <person name="Wu L."/>
            <person name="Ma J."/>
        </authorList>
    </citation>
    <scope>NUCLEOTIDE SEQUENCE [LARGE SCALE GENOMIC DNA]</scope>
    <source>
        <strain evidence="2">JCM 16545</strain>
    </source>
</reference>
<evidence type="ECO:0008006" key="3">
    <source>
        <dbReference type="Google" id="ProtNLM"/>
    </source>
</evidence>
<dbReference type="EMBL" id="JBHUHV010000022">
    <property type="protein sequence ID" value="MFD2066733.1"/>
    <property type="molecule type" value="Genomic_DNA"/>
</dbReference>
<dbReference type="Proteomes" id="UP001597369">
    <property type="component" value="Unassembled WGS sequence"/>
</dbReference>
<comment type="caution">
    <text evidence="1">The sequence shown here is derived from an EMBL/GenBank/DDBJ whole genome shotgun (WGS) entry which is preliminary data.</text>
</comment>
<organism evidence="1 2">
    <name type="scientific">Pontibacter silvestris</name>
    <dbReference type="NCBI Taxonomy" id="2305183"/>
    <lineage>
        <taxon>Bacteria</taxon>
        <taxon>Pseudomonadati</taxon>
        <taxon>Bacteroidota</taxon>
        <taxon>Cytophagia</taxon>
        <taxon>Cytophagales</taxon>
        <taxon>Hymenobacteraceae</taxon>
        <taxon>Pontibacter</taxon>
    </lineage>
</organism>
<gene>
    <name evidence="1" type="ORF">ACFSKU_07540</name>
</gene>